<evidence type="ECO:0000256" key="2">
    <source>
        <dbReference type="PROSITE-ProRule" id="PRU00169"/>
    </source>
</evidence>
<dbReference type="InterPro" id="IPR001789">
    <property type="entry name" value="Sig_transdc_resp-reg_receiver"/>
</dbReference>
<dbReference type="InterPro" id="IPR050595">
    <property type="entry name" value="Bact_response_regulator"/>
</dbReference>
<gene>
    <name evidence="4" type="ORF">K529_008225</name>
</gene>
<dbReference type="PANTHER" id="PTHR44591:SF3">
    <property type="entry name" value="RESPONSE REGULATORY DOMAIN-CONTAINING PROTEIN"/>
    <property type="match status" value="1"/>
</dbReference>
<dbReference type="Proteomes" id="UP000013243">
    <property type="component" value="Chromosome"/>
</dbReference>
<dbReference type="OrthoDB" id="7569831at2"/>
<dbReference type="Pfam" id="PF00072">
    <property type="entry name" value="Response_reg"/>
    <property type="match status" value="1"/>
</dbReference>
<dbReference type="Gene3D" id="3.40.50.2300">
    <property type="match status" value="1"/>
</dbReference>
<keyword evidence="1 2" id="KW-0597">Phosphoprotein</keyword>
<reference evidence="4 5" key="1">
    <citation type="journal article" date="2016" name="ISME J.">
        <title>Global occurrence and heterogeneity of the Roseobacter-clade species Ruegeria mobilis.</title>
        <authorList>
            <person name="Sonnenschein E."/>
            <person name="Gram L."/>
        </authorList>
    </citation>
    <scope>NUCLEOTIDE SEQUENCE [LARGE SCALE GENOMIC DNA]</scope>
    <source>
        <strain evidence="4 5">F1926</strain>
    </source>
</reference>
<proteinExistence type="predicted"/>
<dbReference type="GO" id="GO:0000160">
    <property type="term" value="P:phosphorelay signal transduction system"/>
    <property type="evidence" value="ECO:0007669"/>
    <property type="project" value="InterPro"/>
</dbReference>
<dbReference type="EMBL" id="CP015230">
    <property type="protein sequence ID" value="ANP40747.1"/>
    <property type="molecule type" value="Genomic_DNA"/>
</dbReference>
<feature type="modified residue" description="4-aspartylphosphate" evidence="2">
    <location>
        <position position="53"/>
    </location>
</feature>
<dbReference type="InterPro" id="IPR011006">
    <property type="entry name" value="CheY-like_superfamily"/>
</dbReference>
<dbReference type="SMART" id="SM00448">
    <property type="entry name" value="REC"/>
    <property type="match status" value="1"/>
</dbReference>
<evidence type="ECO:0000313" key="5">
    <source>
        <dbReference type="Proteomes" id="UP000013243"/>
    </source>
</evidence>
<dbReference type="KEGG" id="rmb:K529_008225"/>
<evidence type="ECO:0000259" key="3">
    <source>
        <dbReference type="PROSITE" id="PS50110"/>
    </source>
</evidence>
<dbReference type="GeneID" id="28249811"/>
<dbReference type="AlphaFoldDB" id="A0A1B1A2P0"/>
<dbReference type="PROSITE" id="PS50110">
    <property type="entry name" value="RESPONSE_REGULATORY"/>
    <property type="match status" value="1"/>
</dbReference>
<name>A0A1B1A2P0_9RHOB</name>
<evidence type="ECO:0000313" key="4">
    <source>
        <dbReference type="EMBL" id="ANP40747.1"/>
    </source>
</evidence>
<dbReference type="STRING" id="1265309.K529_008225"/>
<evidence type="ECO:0000256" key="1">
    <source>
        <dbReference type="ARBA" id="ARBA00022553"/>
    </source>
</evidence>
<feature type="domain" description="Response regulatory" evidence="3">
    <location>
        <begin position="3"/>
        <end position="118"/>
    </location>
</feature>
<dbReference type="RefSeq" id="WP_005608680.1">
    <property type="nucleotide sequence ID" value="NZ_CP015230.1"/>
</dbReference>
<sequence length="131" mass="14428">MTKILIIDDSPEDTEMLRRFCEQLRSSSIETAPSGSEGVARFEKWRADCVLLDYHLADNNGLSVLAALKARDPYVPVIVLSGRGSEELAAAAMKAGATRYLTKRGLSLDMLRTAIEASIRWMQHAAMTQQG</sequence>
<protein>
    <recommendedName>
        <fullName evidence="3">Response regulatory domain-containing protein</fullName>
    </recommendedName>
</protein>
<dbReference type="PANTHER" id="PTHR44591">
    <property type="entry name" value="STRESS RESPONSE REGULATOR PROTEIN 1"/>
    <property type="match status" value="1"/>
</dbReference>
<dbReference type="SUPFAM" id="SSF52172">
    <property type="entry name" value="CheY-like"/>
    <property type="match status" value="1"/>
</dbReference>
<accession>A0A1B1A2P0</accession>
<organism evidence="4 5">
    <name type="scientific">Tritonibacter mobilis F1926</name>
    <dbReference type="NCBI Taxonomy" id="1265309"/>
    <lineage>
        <taxon>Bacteria</taxon>
        <taxon>Pseudomonadati</taxon>
        <taxon>Pseudomonadota</taxon>
        <taxon>Alphaproteobacteria</taxon>
        <taxon>Rhodobacterales</taxon>
        <taxon>Paracoccaceae</taxon>
        <taxon>Tritonibacter</taxon>
    </lineage>
</organism>
<dbReference type="CDD" id="cd00156">
    <property type="entry name" value="REC"/>
    <property type="match status" value="1"/>
</dbReference>